<comment type="caution">
    <text evidence="5">The sequence shown here is derived from an EMBL/GenBank/DDBJ whole genome shotgun (WGS) entry which is preliminary data.</text>
</comment>
<evidence type="ECO:0000256" key="1">
    <source>
        <dbReference type="ARBA" id="ARBA00023015"/>
    </source>
</evidence>
<evidence type="ECO:0000313" key="5">
    <source>
        <dbReference type="EMBL" id="MDQ0393273.1"/>
    </source>
</evidence>
<dbReference type="InterPro" id="IPR010982">
    <property type="entry name" value="Lambda_DNA-bd_dom_sf"/>
</dbReference>
<dbReference type="InterPro" id="IPR028082">
    <property type="entry name" value="Peripla_BP_I"/>
</dbReference>
<dbReference type="Gene3D" id="3.40.50.2300">
    <property type="match status" value="2"/>
</dbReference>
<dbReference type="EMBL" id="JAUSVK010000001">
    <property type="protein sequence ID" value="MDQ0393273.1"/>
    <property type="molecule type" value="Genomic_DNA"/>
</dbReference>
<accession>A0ABU0FGP3</accession>
<evidence type="ECO:0000256" key="2">
    <source>
        <dbReference type="ARBA" id="ARBA00023125"/>
    </source>
</evidence>
<dbReference type="Proteomes" id="UP001237448">
    <property type="component" value="Unassembled WGS sequence"/>
</dbReference>
<dbReference type="InterPro" id="IPR000843">
    <property type="entry name" value="HTH_LacI"/>
</dbReference>
<evidence type="ECO:0000313" key="6">
    <source>
        <dbReference type="Proteomes" id="UP001237448"/>
    </source>
</evidence>
<evidence type="ECO:0000256" key="3">
    <source>
        <dbReference type="ARBA" id="ARBA00023163"/>
    </source>
</evidence>
<dbReference type="Pfam" id="PF00356">
    <property type="entry name" value="LacI"/>
    <property type="match status" value="1"/>
</dbReference>
<dbReference type="PANTHER" id="PTHR30146:SF109">
    <property type="entry name" value="HTH-TYPE TRANSCRIPTIONAL REGULATOR GALS"/>
    <property type="match status" value="1"/>
</dbReference>
<dbReference type="SMART" id="SM00354">
    <property type="entry name" value="HTH_LACI"/>
    <property type="match status" value="1"/>
</dbReference>
<dbReference type="Pfam" id="PF13377">
    <property type="entry name" value="Peripla_BP_3"/>
    <property type="match status" value="1"/>
</dbReference>
<dbReference type="SUPFAM" id="SSF47413">
    <property type="entry name" value="lambda repressor-like DNA-binding domains"/>
    <property type="match status" value="1"/>
</dbReference>
<feature type="domain" description="HTH lacI-type" evidence="4">
    <location>
        <begin position="14"/>
        <end position="68"/>
    </location>
</feature>
<dbReference type="SUPFAM" id="SSF53822">
    <property type="entry name" value="Periplasmic binding protein-like I"/>
    <property type="match status" value="1"/>
</dbReference>
<proteinExistence type="predicted"/>
<sequence>MSDATVDRGRIPRITVKDLARQLGMSVSTVSRAFYDDAVIAPETREKVLRRAVEIGYQPNPLARGLITKSSRIVGLVVSDITNPFYPEVMVRLTEQFQAEDFNVMLVVASPTRNEEEAVRVLLSYHPDLVVMLATTLSSAASASCRKVGTPVVFFNRVGSDENSYAVTCDNVLGGRLIADHLIDRGHRRLGFVAGRPDASTNVDRWHGFQARCAERGVAPPASTGGVAFSYEAGFAGALDLLNREEKPTALFCANDILAIGAMDAARRGLGLSIPADLSVIGFDDIGMASWSSHALTTVRQPIARMIDRTTALALALARGNAVQPAVERLPGELIDRNTTRFIDGQ</sequence>
<dbReference type="GO" id="GO:0003677">
    <property type="term" value="F:DNA binding"/>
    <property type="evidence" value="ECO:0007669"/>
    <property type="project" value="UniProtKB-KW"/>
</dbReference>
<evidence type="ECO:0000259" key="4">
    <source>
        <dbReference type="PROSITE" id="PS50932"/>
    </source>
</evidence>
<keyword evidence="1" id="KW-0805">Transcription regulation</keyword>
<dbReference type="CDD" id="cd06278">
    <property type="entry name" value="PBP1_LacI-like"/>
    <property type="match status" value="1"/>
</dbReference>
<dbReference type="InterPro" id="IPR046335">
    <property type="entry name" value="LacI/GalR-like_sensor"/>
</dbReference>
<dbReference type="Gene3D" id="1.10.260.40">
    <property type="entry name" value="lambda repressor-like DNA-binding domains"/>
    <property type="match status" value="1"/>
</dbReference>
<keyword evidence="6" id="KW-1185">Reference proteome</keyword>
<gene>
    <name evidence="5" type="ORF">J3R73_003065</name>
</gene>
<dbReference type="PANTHER" id="PTHR30146">
    <property type="entry name" value="LACI-RELATED TRANSCRIPTIONAL REPRESSOR"/>
    <property type="match status" value="1"/>
</dbReference>
<organism evidence="5 6">
    <name type="scientific">Labrys monachus</name>
    <dbReference type="NCBI Taxonomy" id="217067"/>
    <lineage>
        <taxon>Bacteria</taxon>
        <taxon>Pseudomonadati</taxon>
        <taxon>Pseudomonadota</taxon>
        <taxon>Alphaproteobacteria</taxon>
        <taxon>Hyphomicrobiales</taxon>
        <taxon>Xanthobacteraceae</taxon>
        <taxon>Labrys</taxon>
    </lineage>
</organism>
<protein>
    <submittedName>
        <fullName evidence="5">DNA-binding LacI/PurR family transcriptional regulator</fullName>
    </submittedName>
</protein>
<dbReference type="CDD" id="cd01392">
    <property type="entry name" value="HTH_LacI"/>
    <property type="match status" value="1"/>
</dbReference>
<name>A0ABU0FGP3_9HYPH</name>
<dbReference type="RefSeq" id="WP_307428366.1">
    <property type="nucleotide sequence ID" value="NZ_JAUSVK010000001.1"/>
</dbReference>
<keyword evidence="3" id="KW-0804">Transcription</keyword>
<dbReference type="PROSITE" id="PS50932">
    <property type="entry name" value="HTH_LACI_2"/>
    <property type="match status" value="1"/>
</dbReference>
<reference evidence="5 6" key="1">
    <citation type="submission" date="2023-07" db="EMBL/GenBank/DDBJ databases">
        <title>Genomic Encyclopedia of Type Strains, Phase IV (KMG-IV): sequencing the most valuable type-strain genomes for metagenomic binning, comparative biology and taxonomic classification.</title>
        <authorList>
            <person name="Goeker M."/>
        </authorList>
    </citation>
    <scope>NUCLEOTIDE SEQUENCE [LARGE SCALE GENOMIC DNA]</scope>
    <source>
        <strain evidence="5 6">DSM 5896</strain>
    </source>
</reference>
<keyword evidence="2 5" id="KW-0238">DNA-binding</keyword>